<evidence type="ECO:0000259" key="2">
    <source>
        <dbReference type="PROSITE" id="PS50181"/>
    </source>
</evidence>
<feature type="compositionally biased region" description="Polar residues" evidence="1">
    <location>
        <begin position="298"/>
        <end position="308"/>
    </location>
</feature>
<dbReference type="AlphaFoldDB" id="A0A816X3D0"/>
<evidence type="ECO:0000313" key="4">
    <source>
        <dbReference type="Proteomes" id="UP000663856"/>
    </source>
</evidence>
<sequence>MKISNNKHLNILDVPNEILLIIFNNLNVVDVLYSLVNVTQRFDQLILEPFYTHSLDMTSMTMKSYFDRIYSIDSQLLDRICQNILPRIHRQVHELIVEQHSMAQDKTTPPPLPENLSTIFVLILSLCKGLIELNFCQFYHRSTACTFELSSTNWKSSTLTVLKITLKSFDDCLYLLDGRLNCLSTLITYVKEIANALGTIAVIGRVQVQQDLNPLILNNSIGAPTPKSVPSETAKTSVSLTTLIIPDWVHCEICKRREHNGLNNTRLPLGYSHPCGHFICRDCAIHNMNGHNYHEQHQQTTRQYSSTIASARPSSVASSTSLNFGTQQQQTNHNSSSVIKPMVVGSSPSIQGHHVSPPQPDKLMAYE</sequence>
<dbReference type="PROSITE" id="PS50181">
    <property type="entry name" value="FBOX"/>
    <property type="match status" value="1"/>
</dbReference>
<organism evidence="3 4">
    <name type="scientific">Rotaria magnacalcarata</name>
    <dbReference type="NCBI Taxonomy" id="392030"/>
    <lineage>
        <taxon>Eukaryota</taxon>
        <taxon>Metazoa</taxon>
        <taxon>Spiralia</taxon>
        <taxon>Gnathifera</taxon>
        <taxon>Rotifera</taxon>
        <taxon>Eurotatoria</taxon>
        <taxon>Bdelloidea</taxon>
        <taxon>Philodinida</taxon>
        <taxon>Philodinidae</taxon>
        <taxon>Rotaria</taxon>
    </lineage>
</organism>
<comment type="caution">
    <text evidence="3">The sequence shown here is derived from an EMBL/GenBank/DDBJ whole genome shotgun (WGS) entry which is preliminary data.</text>
</comment>
<evidence type="ECO:0000313" key="3">
    <source>
        <dbReference type="EMBL" id="CAF2141810.1"/>
    </source>
</evidence>
<feature type="compositionally biased region" description="Low complexity" evidence="1">
    <location>
        <begin position="309"/>
        <end position="331"/>
    </location>
</feature>
<proteinExistence type="predicted"/>
<dbReference type="Proteomes" id="UP000663856">
    <property type="component" value="Unassembled WGS sequence"/>
</dbReference>
<protein>
    <recommendedName>
        <fullName evidence="2">F-box domain-containing protein</fullName>
    </recommendedName>
</protein>
<name>A0A816X3D0_9BILA</name>
<reference evidence="3" key="1">
    <citation type="submission" date="2021-02" db="EMBL/GenBank/DDBJ databases">
        <authorList>
            <person name="Nowell W R."/>
        </authorList>
    </citation>
    <scope>NUCLEOTIDE SEQUENCE</scope>
</reference>
<dbReference type="InterPro" id="IPR001810">
    <property type="entry name" value="F-box_dom"/>
</dbReference>
<feature type="region of interest" description="Disordered" evidence="1">
    <location>
        <begin position="295"/>
        <end position="367"/>
    </location>
</feature>
<gene>
    <name evidence="3" type="ORF">WKI299_LOCUS28529</name>
</gene>
<accession>A0A816X3D0</accession>
<dbReference type="EMBL" id="CAJNRF010012516">
    <property type="protein sequence ID" value="CAF2141810.1"/>
    <property type="molecule type" value="Genomic_DNA"/>
</dbReference>
<evidence type="ECO:0000256" key="1">
    <source>
        <dbReference type="SAM" id="MobiDB-lite"/>
    </source>
</evidence>
<feature type="domain" description="F-box" evidence="2">
    <location>
        <begin position="8"/>
        <end position="69"/>
    </location>
</feature>